<dbReference type="PROSITE" id="PS50042">
    <property type="entry name" value="CNMP_BINDING_3"/>
    <property type="match status" value="1"/>
</dbReference>
<evidence type="ECO:0000313" key="6">
    <source>
        <dbReference type="Proteomes" id="UP000594260"/>
    </source>
</evidence>
<dbReference type="GO" id="GO:0004862">
    <property type="term" value="F:cAMP-dependent protein kinase inhibitor activity"/>
    <property type="evidence" value="ECO:0007669"/>
    <property type="project" value="TreeGrafter"/>
</dbReference>
<dbReference type="Proteomes" id="UP000594260">
    <property type="component" value="Unplaced"/>
</dbReference>
<dbReference type="InterPro" id="IPR000595">
    <property type="entry name" value="cNMP-bd_dom"/>
</dbReference>
<accession>A0A7M7K334</accession>
<evidence type="ECO:0000313" key="5">
    <source>
        <dbReference type="EnsemblMetazoa" id="XP_022660612"/>
    </source>
</evidence>
<comment type="similarity">
    <text evidence="1">Belongs to the cAMP-dependent kinase regulatory chain family.</text>
</comment>
<dbReference type="EnsemblMetazoa" id="XM_022804877">
    <property type="protein sequence ID" value="XP_022660612"/>
    <property type="gene ID" value="LOC111250128"/>
</dbReference>
<dbReference type="GeneID" id="111250128"/>
<dbReference type="GO" id="GO:0005829">
    <property type="term" value="C:cytosol"/>
    <property type="evidence" value="ECO:0007669"/>
    <property type="project" value="TreeGrafter"/>
</dbReference>
<evidence type="ECO:0000256" key="2">
    <source>
        <dbReference type="ARBA" id="ARBA00022566"/>
    </source>
</evidence>
<protein>
    <recommendedName>
        <fullName evidence="4">Cyclic nucleotide-binding domain-containing protein</fullName>
    </recommendedName>
</protein>
<keyword evidence="2" id="KW-0116">cAMP-binding</keyword>
<proteinExistence type="inferred from homology"/>
<reference evidence="5" key="1">
    <citation type="submission" date="2021-01" db="UniProtKB">
        <authorList>
            <consortium name="EnsemblMetazoa"/>
        </authorList>
    </citation>
    <scope>IDENTIFICATION</scope>
</reference>
<evidence type="ECO:0000256" key="3">
    <source>
        <dbReference type="ARBA" id="ARBA00023149"/>
    </source>
</evidence>
<keyword evidence="3" id="KW-0114">cAMP</keyword>
<organism evidence="5 6">
    <name type="scientific">Varroa destructor</name>
    <name type="common">Honeybee mite</name>
    <dbReference type="NCBI Taxonomy" id="109461"/>
    <lineage>
        <taxon>Eukaryota</taxon>
        <taxon>Metazoa</taxon>
        <taxon>Ecdysozoa</taxon>
        <taxon>Arthropoda</taxon>
        <taxon>Chelicerata</taxon>
        <taxon>Arachnida</taxon>
        <taxon>Acari</taxon>
        <taxon>Parasitiformes</taxon>
        <taxon>Mesostigmata</taxon>
        <taxon>Gamasina</taxon>
        <taxon>Dermanyssoidea</taxon>
        <taxon>Varroidae</taxon>
        <taxon>Varroa</taxon>
    </lineage>
</organism>
<feature type="domain" description="Cyclic nucleotide-binding" evidence="4">
    <location>
        <begin position="81"/>
        <end position="168"/>
    </location>
</feature>
<dbReference type="Pfam" id="PF00027">
    <property type="entry name" value="cNMP_binding"/>
    <property type="match status" value="1"/>
</dbReference>
<evidence type="ECO:0000259" key="4">
    <source>
        <dbReference type="PROSITE" id="PS50042"/>
    </source>
</evidence>
<sequence>MIIPLPSSWQRVERSLGMDDIPDLHYDRSALFEDALNPETDTDADKLKKAPRKTFYERRMLLRTMKLHPEPFFRNDKVYEDVKDFLFERRYRAGDLVFEQGNPGYHFYIIDSGDFDVIKDGVAIYRYHNKGTFGSRSLYRRTERVATIKAVTVGKLWELDCRSIRRYLARKSYLINTGELVEYKYCAVL</sequence>
<dbReference type="SUPFAM" id="SSF51206">
    <property type="entry name" value="cAMP-binding domain-like"/>
    <property type="match status" value="1"/>
</dbReference>
<dbReference type="InParanoid" id="A0A7M7K334"/>
<keyword evidence="6" id="KW-1185">Reference proteome</keyword>
<dbReference type="InterPro" id="IPR050503">
    <property type="entry name" value="cAMP-dep_PK_reg_su-like"/>
</dbReference>
<dbReference type="OMA" id="NGVYHIY"/>
<dbReference type="Gene3D" id="2.60.120.10">
    <property type="entry name" value="Jelly Rolls"/>
    <property type="match status" value="1"/>
</dbReference>
<dbReference type="InterPro" id="IPR014710">
    <property type="entry name" value="RmlC-like_jellyroll"/>
</dbReference>
<dbReference type="GO" id="GO:0005952">
    <property type="term" value="C:cAMP-dependent protein kinase complex"/>
    <property type="evidence" value="ECO:0007669"/>
    <property type="project" value="InterPro"/>
</dbReference>
<evidence type="ECO:0000256" key="1">
    <source>
        <dbReference type="ARBA" id="ARBA00005753"/>
    </source>
</evidence>
<dbReference type="PANTHER" id="PTHR11635">
    <property type="entry name" value="CAMP-DEPENDENT PROTEIN KINASE REGULATORY CHAIN"/>
    <property type="match status" value="1"/>
</dbReference>
<keyword evidence="2" id="KW-0547">Nucleotide-binding</keyword>
<dbReference type="SMART" id="SM00100">
    <property type="entry name" value="cNMP"/>
    <property type="match status" value="1"/>
</dbReference>
<name>A0A7M7K334_VARDE</name>
<dbReference type="RefSeq" id="XP_022660612.1">
    <property type="nucleotide sequence ID" value="XM_022804877.1"/>
</dbReference>
<dbReference type="InterPro" id="IPR018490">
    <property type="entry name" value="cNMP-bd_dom_sf"/>
</dbReference>
<dbReference type="OrthoDB" id="417078at2759"/>
<dbReference type="PANTHER" id="PTHR11635:SF152">
    <property type="entry name" value="CAMP-DEPENDENT PROTEIN KINASE TYPE I REGULATORY SUBUNIT-RELATED"/>
    <property type="match status" value="1"/>
</dbReference>
<dbReference type="GO" id="GO:0034236">
    <property type="term" value="F:protein kinase A catalytic subunit binding"/>
    <property type="evidence" value="ECO:0007669"/>
    <property type="project" value="TreeGrafter"/>
</dbReference>
<dbReference type="KEGG" id="vde:111250128"/>
<dbReference type="CDD" id="cd00038">
    <property type="entry name" value="CAP_ED"/>
    <property type="match status" value="1"/>
</dbReference>
<dbReference type="AlphaFoldDB" id="A0A7M7K334"/>
<dbReference type="GO" id="GO:0030552">
    <property type="term" value="F:cAMP binding"/>
    <property type="evidence" value="ECO:0007669"/>
    <property type="project" value="UniProtKB-KW"/>
</dbReference>